<reference evidence="3 4" key="1">
    <citation type="submission" date="2019-06" db="EMBL/GenBank/DDBJ databases">
        <title>Sequencing the genomes of 1000 actinobacteria strains.</title>
        <authorList>
            <person name="Klenk H.-P."/>
        </authorList>
    </citation>
    <scope>NUCLEOTIDE SEQUENCE [LARGE SCALE GENOMIC DNA]</scope>
    <source>
        <strain evidence="3 4">DSM 10596</strain>
    </source>
</reference>
<keyword evidence="4" id="KW-1185">Reference proteome</keyword>
<evidence type="ECO:0000313" key="4">
    <source>
        <dbReference type="Proteomes" id="UP000316181"/>
    </source>
</evidence>
<name>A0A542SMM8_9MICO</name>
<accession>A0A542SMM8</accession>
<keyword evidence="2" id="KW-0812">Transmembrane</keyword>
<evidence type="ECO:0000313" key="3">
    <source>
        <dbReference type="EMBL" id="TQK75884.1"/>
    </source>
</evidence>
<keyword evidence="2" id="KW-1133">Transmembrane helix</keyword>
<dbReference type="AlphaFoldDB" id="A0A542SMM8"/>
<feature type="compositionally biased region" description="Pro residues" evidence="1">
    <location>
        <begin position="261"/>
        <end position="274"/>
    </location>
</feature>
<comment type="caution">
    <text evidence="3">The sequence shown here is derived from an EMBL/GenBank/DDBJ whole genome shotgun (WGS) entry which is preliminary data.</text>
</comment>
<proteinExistence type="predicted"/>
<feature type="region of interest" description="Disordered" evidence="1">
    <location>
        <begin position="233"/>
        <end position="274"/>
    </location>
</feature>
<organism evidence="3 4">
    <name type="scientific">Rarobacter incanus</name>
    <dbReference type="NCBI Taxonomy" id="153494"/>
    <lineage>
        <taxon>Bacteria</taxon>
        <taxon>Bacillati</taxon>
        <taxon>Actinomycetota</taxon>
        <taxon>Actinomycetes</taxon>
        <taxon>Micrococcales</taxon>
        <taxon>Rarobacteraceae</taxon>
        <taxon>Rarobacter</taxon>
    </lineage>
</organism>
<dbReference type="Proteomes" id="UP000316181">
    <property type="component" value="Unassembled WGS sequence"/>
</dbReference>
<keyword evidence="2" id="KW-0472">Membrane</keyword>
<sequence>MVAMTNYPPPQYGTPPPFAGPQAPPKTATGAGKVLTFIGIALTLVCIGLIAVIMVNVTGMPKEIRSGAVADYDNGYTANGLRSGRTYVVFPSVSSSTSYERGGGESSWSSYNASNLGIILVDSSSDAELPVAKADFATLGGIIQEVLTPLGQFTASSDGRVDVYFESSIDPPAGFELAFVDQSTVDGIAAKARTAFIALIGTIVVGFFASIFLIWGIILWAVRASRKRKLEQQARMWGDGPPPAGNWVGPQPPQEGTWGGAPPPAEPQPQPYNE</sequence>
<dbReference type="EMBL" id="VFNV01000001">
    <property type="protein sequence ID" value="TQK75884.1"/>
    <property type="molecule type" value="Genomic_DNA"/>
</dbReference>
<gene>
    <name evidence="3" type="ORF">FB389_0526</name>
</gene>
<protein>
    <submittedName>
        <fullName evidence="3">Uncharacterized protein</fullName>
    </submittedName>
</protein>
<feature type="transmembrane region" description="Helical" evidence="2">
    <location>
        <begin position="34"/>
        <end position="57"/>
    </location>
</feature>
<feature type="region of interest" description="Disordered" evidence="1">
    <location>
        <begin position="1"/>
        <end position="25"/>
    </location>
</feature>
<feature type="transmembrane region" description="Helical" evidence="2">
    <location>
        <begin position="196"/>
        <end position="222"/>
    </location>
</feature>
<evidence type="ECO:0000256" key="1">
    <source>
        <dbReference type="SAM" id="MobiDB-lite"/>
    </source>
</evidence>
<evidence type="ECO:0000256" key="2">
    <source>
        <dbReference type="SAM" id="Phobius"/>
    </source>
</evidence>
<feature type="compositionally biased region" description="Pro residues" evidence="1">
    <location>
        <begin position="7"/>
        <end position="24"/>
    </location>
</feature>